<dbReference type="Proteomes" id="UP001066276">
    <property type="component" value="Chromosome 3_1"/>
</dbReference>
<feature type="region of interest" description="Disordered" evidence="1">
    <location>
        <begin position="116"/>
        <end position="141"/>
    </location>
</feature>
<proteinExistence type="predicted"/>
<gene>
    <name evidence="2" type="ORF">NDU88_001925</name>
</gene>
<organism evidence="2 3">
    <name type="scientific">Pleurodeles waltl</name>
    <name type="common">Iberian ribbed newt</name>
    <dbReference type="NCBI Taxonomy" id="8319"/>
    <lineage>
        <taxon>Eukaryota</taxon>
        <taxon>Metazoa</taxon>
        <taxon>Chordata</taxon>
        <taxon>Craniata</taxon>
        <taxon>Vertebrata</taxon>
        <taxon>Euteleostomi</taxon>
        <taxon>Amphibia</taxon>
        <taxon>Batrachia</taxon>
        <taxon>Caudata</taxon>
        <taxon>Salamandroidea</taxon>
        <taxon>Salamandridae</taxon>
        <taxon>Pleurodelinae</taxon>
        <taxon>Pleurodeles</taxon>
    </lineage>
</organism>
<name>A0AAV7U9G9_PLEWA</name>
<protein>
    <submittedName>
        <fullName evidence="2">Uncharacterized protein</fullName>
    </submittedName>
</protein>
<evidence type="ECO:0000313" key="2">
    <source>
        <dbReference type="EMBL" id="KAJ1185130.1"/>
    </source>
</evidence>
<sequence length="141" mass="15546">MSACCGGYRNKSPEEEVGILQPFMGLPHWRPCLSFTPERCEQQVVPTDILLQNGSFFTRGRGLPSQDGGRVKRWLRLGLTLILLKLLPLGDRKRGSHMGRTLSTLRCRSGEFAEPGEASCSEREEAPTEGLSMSLECGAHA</sequence>
<dbReference type="AlphaFoldDB" id="A0AAV7U9G9"/>
<keyword evidence="3" id="KW-1185">Reference proteome</keyword>
<accession>A0AAV7U9G9</accession>
<comment type="caution">
    <text evidence="2">The sequence shown here is derived from an EMBL/GenBank/DDBJ whole genome shotgun (WGS) entry which is preliminary data.</text>
</comment>
<dbReference type="EMBL" id="JANPWB010000005">
    <property type="protein sequence ID" value="KAJ1185130.1"/>
    <property type="molecule type" value="Genomic_DNA"/>
</dbReference>
<evidence type="ECO:0000313" key="3">
    <source>
        <dbReference type="Proteomes" id="UP001066276"/>
    </source>
</evidence>
<evidence type="ECO:0000256" key="1">
    <source>
        <dbReference type="SAM" id="MobiDB-lite"/>
    </source>
</evidence>
<reference evidence="2" key="1">
    <citation type="journal article" date="2022" name="bioRxiv">
        <title>Sequencing and chromosome-scale assembly of the giantPleurodeles waltlgenome.</title>
        <authorList>
            <person name="Brown T."/>
            <person name="Elewa A."/>
            <person name="Iarovenko S."/>
            <person name="Subramanian E."/>
            <person name="Araus A.J."/>
            <person name="Petzold A."/>
            <person name="Susuki M."/>
            <person name="Suzuki K.-i.T."/>
            <person name="Hayashi T."/>
            <person name="Toyoda A."/>
            <person name="Oliveira C."/>
            <person name="Osipova E."/>
            <person name="Leigh N.D."/>
            <person name="Simon A."/>
            <person name="Yun M.H."/>
        </authorList>
    </citation>
    <scope>NUCLEOTIDE SEQUENCE</scope>
    <source>
        <strain evidence="2">20211129_DDA</strain>
        <tissue evidence="2">Liver</tissue>
    </source>
</reference>